<gene>
    <name evidence="1" type="ORF">VIS19158_13237</name>
</gene>
<protein>
    <submittedName>
        <fullName evidence="1">Uncharacterized protein</fullName>
    </submittedName>
</protein>
<evidence type="ECO:0000313" key="2">
    <source>
        <dbReference type="Proteomes" id="UP000004349"/>
    </source>
</evidence>
<evidence type="ECO:0000313" key="1">
    <source>
        <dbReference type="EMBL" id="EGU34564.1"/>
    </source>
</evidence>
<accession>F9RQ98</accession>
<reference evidence="1 2" key="1">
    <citation type="journal article" date="2012" name="Int. J. Syst. Evol. Microbiol.">
        <title>Vibrio caribbeanicus sp. nov., isolated from the marine sponge Scleritoderma cyanea.</title>
        <authorList>
            <person name="Hoffmann M."/>
            <person name="Monday S.R."/>
            <person name="Allard M.W."/>
            <person name="Strain E.A."/>
            <person name="Whittaker P."/>
            <person name="Naum M."/>
            <person name="McCarthy P.J."/>
            <person name="Lopez J.V."/>
            <person name="Fischer M."/>
            <person name="Brown E.W."/>
        </authorList>
    </citation>
    <scope>NUCLEOTIDE SEQUENCE [LARGE SCALE GENOMIC DNA]</scope>
    <source>
        <strain evidence="1 2">LMG 19158</strain>
    </source>
</reference>
<comment type="caution">
    <text evidence="1">The sequence shown here is derived from an EMBL/GenBank/DDBJ whole genome shotgun (WGS) entry which is preliminary data.</text>
</comment>
<dbReference type="EMBL" id="AFWE01000159">
    <property type="protein sequence ID" value="EGU34564.1"/>
    <property type="molecule type" value="Genomic_DNA"/>
</dbReference>
<name>F9RQ98_9VIBR</name>
<dbReference type="Proteomes" id="UP000004349">
    <property type="component" value="Unassembled WGS sequence"/>
</dbReference>
<dbReference type="eggNOG" id="ENOG5031PVD">
    <property type="taxonomic scope" value="Bacteria"/>
</dbReference>
<organism evidence="1 2">
    <name type="scientific">Vibrio scophthalmi LMG 19158</name>
    <dbReference type="NCBI Taxonomy" id="870967"/>
    <lineage>
        <taxon>Bacteria</taxon>
        <taxon>Pseudomonadati</taxon>
        <taxon>Pseudomonadota</taxon>
        <taxon>Gammaproteobacteria</taxon>
        <taxon>Vibrionales</taxon>
        <taxon>Vibrionaceae</taxon>
        <taxon>Vibrio</taxon>
    </lineage>
</organism>
<dbReference type="AlphaFoldDB" id="F9RQ98"/>
<proteinExistence type="predicted"/>
<sequence length="65" mass="7581">MQFCDLMIASHRILLGYASLSASLPFVVTCLLRDDFCLQSPKKFLHSRRLFWLVLVLEMITLFCE</sequence>